<dbReference type="AlphaFoldDB" id="A0A0G0Q5J0"/>
<evidence type="ECO:0000313" key="1">
    <source>
        <dbReference type="EMBL" id="KKR05675.1"/>
    </source>
</evidence>
<dbReference type="Gene3D" id="1.10.287.1080">
    <property type="entry name" value="MazG-like"/>
    <property type="match status" value="1"/>
</dbReference>
<organism evidence="1 2">
    <name type="scientific">candidate division WS6 bacterium GW2011_GWF2_39_15</name>
    <dbReference type="NCBI Taxonomy" id="1619100"/>
    <lineage>
        <taxon>Bacteria</taxon>
        <taxon>Candidatus Dojkabacteria</taxon>
    </lineage>
</organism>
<comment type="caution">
    <text evidence="1">The sequence shown here is derived from an EMBL/GenBank/DDBJ whole genome shotgun (WGS) entry which is preliminary data.</text>
</comment>
<accession>A0A0G0Q5J0</accession>
<proteinExistence type="predicted"/>
<dbReference type="Proteomes" id="UP000034799">
    <property type="component" value="Unassembled WGS sequence"/>
</dbReference>
<dbReference type="EMBL" id="LBWK01000002">
    <property type="protein sequence ID" value="KKR05675.1"/>
    <property type="molecule type" value="Genomic_DNA"/>
</dbReference>
<evidence type="ECO:0000313" key="2">
    <source>
        <dbReference type="Proteomes" id="UP000034799"/>
    </source>
</evidence>
<name>A0A0G0Q5J0_9BACT</name>
<gene>
    <name evidence="1" type="ORF">UT34_C0002G0182</name>
</gene>
<dbReference type="SUPFAM" id="SSF101386">
    <property type="entry name" value="all-alpha NTP pyrophosphatases"/>
    <property type="match status" value="1"/>
</dbReference>
<dbReference type="STRING" id="1619100.UT34_C0002G0182"/>
<protein>
    <submittedName>
        <fullName evidence="1">Uncharacterized protein</fullName>
    </submittedName>
</protein>
<sequence>MDRRDRLEFLETTLKNYRELDIGNDIVFEEAVYLAKRCDNPFCINRFGLAIPEPDIESRANFLALRITQLDELMALESKDDFALDLGATILLVIREMYSLDSVLSFRTAVWSKYLSNETRYSFVVQRVRMAGFFTDEEMWNAAMRESKHIIESSYRKESLELEEYLELMQGNKLTSPFGADSLRLFQIASEYWMLSLGKPTPFTRGDLYNLLISEVSELLEAASNIKKGSPDNREARMKEYSFELADVFNYLMQMLTVMGYDLSATIRKASGKRYRETLGIGRELALGRKILWNRRFKWWREKRYEILLKSLK</sequence>
<reference evidence="1 2" key="1">
    <citation type="journal article" date="2015" name="Nature">
        <title>rRNA introns, odd ribosomes, and small enigmatic genomes across a large radiation of phyla.</title>
        <authorList>
            <person name="Brown C.T."/>
            <person name="Hug L.A."/>
            <person name="Thomas B.C."/>
            <person name="Sharon I."/>
            <person name="Castelle C.J."/>
            <person name="Singh A."/>
            <person name="Wilkins M.J."/>
            <person name="Williams K.H."/>
            <person name="Banfield J.F."/>
        </authorList>
    </citation>
    <scope>NUCLEOTIDE SEQUENCE [LARGE SCALE GENOMIC DNA]</scope>
</reference>